<protein>
    <submittedName>
        <fullName evidence="7">Cation:proton antiporter</fullName>
    </submittedName>
</protein>
<keyword evidence="8" id="KW-1185">Reference proteome</keyword>
<feature type="transmembrane region" description="Helical" evidence="5">
    <location>
        <begin position="239"/>
        <end position="256"/>
    </location>
</feature>
<feature type="transmembrane region" description="Helical" evidence="5">
    <location>
        <begin position="332"/>
        <end position="350"/>
    </location>
</feature>
<evidence type="ECO:0000256" key="3">
    <source>
        <dbReference type="ARBA" id="ARBA00022989"/>
    </source>
</evidence>
<dbReference type="EMBL" id="CP078093">
    <property type="protein sequence ID" value="QXM05213.1"/>
    <property type="molecule type" value="Genomic_DNA"/>
</dbReference>
<reference evidence="7" key="1">
    <citation type="submission" date="2021-07" db="EMBL/GenBank/DDBJ databases">
        <title>Complete genome sequence of Crassaminicella sp. 143-21, isolated from a deep-sea hydrothermal vent.</title>
        <authorList>
            <person name="Li X."/>
        </authorList>
    </citation>
    <scope>NUCLEOTIDE SEQUENCE</scope>
    <source>
        <strain evidence="7">143-21</strain>
    </source>
</reference>
<feature type="transmembrane region" description="Helical" evidence="5">
    <location>
        <begin position="276"/>
        <end position="294"/>
    </location>
</feature>
<feature type="transmembrane region" description="Helical" evidence="5">
    <location>
        <begin position="149"/>
        <end position="173"/>
    </location>
</feature>
<dbReference type="Proteomes" id="UP000886818">
    <property type="component" value="Chromosome"/>
</dbReference>
<dbReference type="InterPro" id="IPR051843">
    <property type="entry name" value="CPA1_transporter"/>
</dbReference>
<evidence type="ECO:0000313" key="8">
    <source>
        <dbReference type="Proteomes" id="UP000886818"/>
    </source>
</evidence>
<dbReference type="PANTHER" id="PTHR31102:SF1">
    <property type="entry name" value="CATION_H+ EXCHANGER DOMAIN-CONTAINING PROTEIN"/>
    <property type="match status" value="1"/>
</dbReference>
<evidence type="ECO:0000313" key="7">
    <source>
        <dbReference type="EMBL" id="QXM05213.1"/>
    </source>
</evidence>
<gene>
    <name evidence="7" type="ORF">KVH43_07355</name>
</gene>
<feature type="transmembrane region" description="Helical" evidence="5">
    <location>
        <begin position="185"/>
        <end position="209"/>
    </location>
</feature>
<feature type="transmembrane region" description="Helical" evidence="5">
    <location>
        <begin position="115"/>
        <end position="137"/>
    </location>
</feature>
<sequence>MGFSLAIIILLGIALKKIFDAVKLPGFLGMLILGVIIGPYGLNMISSDILDISGDLRKIALIIILIRAGLGIQRDTLKKVGTVAVKMSCIPGILEGFTIMLLGSFLFGISKIEAGMLGFIIAAVSPAVVVPLMLSFMDRRLGENKGIPTLILAGASIDDVFAITIFSTFLGLYTGNNVNISMQIVGIPVSIILGMLIGVVGAILMVMLFKKCSIRDTKKALILLAVAIIITTIEEYLKGIIPIASLLGVMVVGFYIREKSNKIADALSQKFNKIWVFAELLLFVLVGAQVNIHVAFHSGFLGMIVILIGLLARCVGVLISTLGTDLDWKERIFCMIAYVPKATVQAAIGAVPLEAGVPSGELILAIAVLAIIITAPLGAIGIKVSGEKWLSHS</sequence>
<feature type="transmembrane region" description="Helical" evidence="5">
    <location>
        <begin position="362"/>
        <end position="382"/>
    </location>
</feature>
<feature type="domain" description="Cation/H+ exchanger transmembrane" evidence="6">
    <location>
        <begin position="8"/>
        <end position="382"/>
    </location>
</feature>
<organism evidence="7 8">
    <name type="scientific">Crassaminicella indica</name>
    <dbReference type="NCBI Taxonomy" id="2855394"/>
    <lineage>
        <taxon>Bacteria</taxon>
        <taxon>Bacillati</taxon>
        <taxon>Bacillota</taxon>
        <taxon>Clostridia</taxon>
        <taxon>Eubacteriales</taxon>
        <taxon>Clostridiaceae</taxon>
        <taxon>Crassaminicella</taxon>
    </lineage>
</organism>
<dbReference type="RefSeq" id="WP_218281913.1">
    <property type="nucleotide sequence ID" value="NZ_CP078093.1"/>
</dbReference>
<evidence type="ECO:0000256" key="1">
    <source>
        <dbReference type="ARBA" id="ARBA00004141"/>
    </source>
</evidence>
<evidence type="ECO:0000259" key="6">
    <source>
        <dbReference type="Pfam" id="PF00999"/>
    </source>
</evidence>
<feature type="transmembrane region" description="Helical" evidence="5">
    <location>
        <begin position="300"/>
        <end position="320"/>
    </location>
</feature>
<comment type="subcellular location">
    <subcellularLocation>
        <location evidence="1">Membrane</location>
        <topology evidence="1">Multi-pass membrane protein</topology>
    </subcellularLocation>
</comment>
<feature type="transmembrane region" description="Helical" evidence="5">
    <location>
        <begin position="83"/>
        <end position="109"/>
    </location>
</feature>
<evidence type="ECO:0000256" key="4">
    <source>
        <dbReference type="ARBA" id="ARBA00023136"/>
    </source>
</evidence>
<dbReference type="InterPro" id="IPR006153">
    <property type="entry name" value="Cation/H_exchanger_TM"/>
</dbReference>
<keyword evidence="2 5" id="KW-0812">Transmembrane</keyword>
<dbReference type="Pfam" id="PF00999">
    <property type="entry name" value="Na_H_Exchanger"/>
    <property type="match status" value="1"/>
</dbReference>
<feature type="transmembrane region" description="Helical" evidence="5">
    <location>
        <begin position="26"/>
        <end position="45"/>
    </location>
</feature>
<keyword evidence="3 5" id="KW-1133">Transmembrane helix</keyword>
<dbReference type="PANTHER" id="PTHR31102">
    <property type="match status" value="1"/>
</dbReference>
<name>A0ABX8R857_9CLOT</name>
<evidence type="ECO:0000256" key="5">
    <source>
        <dbReference type="SAM" id="Phobius"/>
    </source>
</evidence>
<accession>A0ABX8R857</accession>
<evidence type="ECO:0000256" key="2">
    <source>
        <dbReference type="ARBA" id="ARBA00022692"/>
    </source>
</evidence>
<keyword evidence="4 5" id="KW-0472">Membrane</keyword>
<proteinExistence type="predicted"/>